<dbReference type="EMBL" id="CP018477">
    <property type="protein sequence ID" value="ASV73648.1"/>
    <property type="molecule type" value="Genomic_DNA"/>
</dbReference>
<dbReference type="Proteomes" id="UP000215086">
    <property type="component" value="Chromosome"/>
</dbReference>
<name>A0A286RCG6_9BACT</name>
<gene>
    <name evidence="1" type="ORF">THTE_1046</name>
</gene>
<keyword evidence="2" id="KW-1185">Reference proteome</keyword>
<accession>A0A286RCG6</accession>
<sequence>MRLDNQHNLHTLTKLADQRCHAPGSFSHMTARLDRSLPKMLRPVLGPKSRPLGH</sequence>
<evidence type="ECO:0000313" key="1">
    <source>
        <dbReference type="EMBL" id="ASV73648.1"/>
    </source>
</evidence>
<protein>
    <submittedName>
        <fullName evidence="1">Uncharacterized protein</fullName>
    </submittedName>
</protein>
<reference evidence="1 2" key="1">
    <citation type="journal article" name="Front. Microbiol.">
        <title>Sugar Metabolism of the First Thermophilic Planctomycete Thermogutta terrifontis: Comparative Genomic and Transcriptomic Approaches.</title>
        <authorList>
            <person name="Elcheninov A.G."/>
            <person name="Menzel P."/>
            <person name="Gudbergsdottir S.R."/>
            <person name="Slesarev A.I."/>
            <person name="Kadnikov V.V."/>
            <person name="Krogh A."/>
            <person name="Bonch-Osmolovskaya E.A."/>
            <person name="Peng X."/>
            <person name="Kublanov I.V."/>
        </authorList>
    </citation>
    <scope>NUCLEOTIDE SEQUENCE [LARGE SCALE GENOMIC DNA]</scope>
    <source>
        <strain evidence="1 2">R1</strain>
    </source>
</reference>
<dbReference type="AlphaFoldDB" id="A0A286RCG6"/>
<proteinExistence type="predicted"/>
<evidence type="ECO:0000313" key="2">
    <source>
        <dbReference type="Proteomes" id="UP000215086"/>
    </source>
</evidence>
<dbReference type="KEGG" id="ttf:THTE_1046"/>
<organism evidence="1 2">
    <name type="scientific">Thermogutta terrifontis</name>
    <dbReference type="NCBI Taxonomy" id="1331910"/>
    <lineage>
        <taxon>Bacteria</taxon>
        <taxon>Pseudomonadati</taxon>
        <taxon>Planctomycetota</taxon>
        <taxon>Planctomycetia</taxon>
        <taxon>Pirellulales</taxon>
        <taxon>Thermoguttaceae</taxon>
        <taxon>Thermogutta</taxon>
    </lineage>
</organism>